<comment type="caution">
    <text evidence="3">The sequence shown here is derived from an EMBL/GenBank/DDBJ whole genome shotgun (WGS) entry which is preliminary data.</text>
</comment>
<name>A0A853CK11_9ACTN</name>
<dbReference type="EMBL" id="JACBZT010000001">
    <property type="protein sequence ID" value="NYJ07511.1"/>
    <property type="molecule type" value="Genomic_DNA"/>
</dbReference>
<proteinExistence type="inferred from homology"/>
<protein>
    <submittedName>
        <fullName evidence="3">Methylthioribose-1-phosphate isomerase</fullName>
        <ecNumber evidence="3">5.3.1.23</ecNumber>
    </submittedName>
</protein>
<dbReference type="InterPro" id="IPR011559">
    <property type="entry name" value="Initiation_fac_2B_a/b/d"/>
</dbReference>
<dbReference type="Pfam" id="PF01008">
    <property type="entry name" value="IF-2B"/>
    <property type="match status" value="1"/>
</dbReference>
<dbReference type="Gene3D" id="1.20.120.420">
    <property type="entry name" value="translation initiation factor eif-2b, domain 1"/>
    <property type="match status" value="1"/>
</dbReference>
<dbReference type="Proteomes" id="UP000541969">
    <property type="component" value="Unassembled WGS sequence"/>
</dbReference>
<dbReference type="InterPro" id="IPR042529">
    <property type="entry name" value="IF_2B-like_C"/>
</dbReference>
<sequence length="326" mass="34584">MSTPEVPVPTLVGQSVVVEPDAVRILDRRVFPFERTWVTCRSVEDVAKAIEDMVTQSLGPPFAAAGGMVLAARSGGLDAVREAARRLVATRPTNNGIRDVVASLLEVAEAGGDVERAAAELAERYRAGFRALGEHAAPLIPDGATVLTHCWADAYLTETVAAVLRAGKRIQAICTETRPYLQGARLTAESLAEMGVPTRLITDGMAAHLMSRGEVTTFVTGADRVTMDGAVVNKIGTLQLAVAAQAFGVPFVALVQAPDRQAATADDVELENRDGDEVLHCLGRRTASSRVTGVYPAFDVTPPRFVSVVVTDRGRFAPADVGSYFS</sequence>
<dbReference type="NCBIfam" id="NF004326">
    <property type="entry name" value="PRK05720.1"/>
    <property type="match status" value="1"/>
</dbReference>
<evidence type="ECO:0000313" key="4">
    <source>
        <dbReference type="Proteomes" id="UP000541969"/>
    </source>
</evidence>
<dbReference type="InterPro" id="IPR037171">
    <property type="entry name" value="NagB/RpiA_transferase-like"/>
</dbReference>
<dbReference type="Gene3D" id="3.40.50.10470">
    <property type="entry name" value="Translation initiation factor eif-2b, domain 2"/>
    <property type="match status" value="1"/>
</dbReference>
<dbReference type="PANTHER" id="PTHR43475">
    <property type="entry name" value="METHYLTHIORIBOSE-1-PHOSPHATE ISOMERASE"/>
    <property type="match status" value="1"/>
</dbReference>
<comment type="similarity">
    <text evidence="2">Belongs to the eIF-2B alpha/beta/delta subunits family.</text>
</comment>
<evidence type="ECO:0000256" key="2">
    <source>
        <dbReference type="RuleBase" id="RU003814"/>
    </source>
</evidence>
<dbReference type="NCBIfam" id="TIGR00524">
    <property type="entry name" value="eIF-2B_rel"/>
    <property type="match status" value="1"/>
</dbReference>
<organism evidence="3 4">
    <name type="scientific">Petropleomorpha daqingensis</name>
    <dbReference type="NCBI Taxonomy" id="2026353"/>
    <lineage>
        <taxon>Bacteria</taxon>
        <taxon>Bacillati</taxon>
        <taxon>Actinomycetota</taxon>
        <taxon>Actinomycetes</taxon>
        <taxon>Geodermatophilales</taxon>
        <taxon>Geodermatophilaceae</taxon>
        <taxon>Petropleomorpha</taxon>
    </lineage>
</organism>
<dbReference type="InterPro" id="IPR027363">
    <property type="entry name" value="M1Pi_N"/>
</dbReference>
<keyword evidence="1 3" id="KW-0413">Isomerase</keyword>
<dbReference type="RefSeq" id="WP_366489720.1">
    <property type="nucleotide sequence ID" value="NZ_JACBZT010000001.1"/>
</dbReference>
<dbReference type="EC" id="5.3.1.23" evidence="3"/>
<gene>
    <name evidence="3" type="ORF">GGQ55_003789</name>
</gene>
<evidence type="ECO:0000313" key="3">
    <source>
        <dbReference type="EMBL" id="NYJ07511.1"/>
    </source>
</evidence>
<dbReference type="PANTHER" id="PTHR43475:SF1">
    <property type="entry name" value="METHYLTHIORIBOSE-1-PHOSPHATE ISOMERASE"/>
    <property type="match status" value="1"/>
</dbReference>
<evidence type="ECO:0000256" key="1">
    <source>
        <dbReference type="ARBA" id="ARBA00023235"/>
    </source>
</evidence>
<dbReference type="GO" id="GO:0019509">
    <property type="term" value="P:L-methionine salvage from methylthioadenosine"/>
    <property type="evidence" value="ECO:0007669"/>
    <property type="project" value="TreeGrafter"/>
</dbReference>
<dbReference type="SUPFAM" id="SSF100950">
    <property type="entry name" value="NagB/RpiA/CoA transferase-like"/>
    <property type="match status" value="1"/>
</dbReference>
<dbReference type="AlphaFoldDB" id="A0A853CK11"/>
<reference evidence="3 4" key="1">
    <citation type="submission" date="2020-07" db="EMBL/GenBank/DDBJ databases">
        <title>Sequencing the genomes of 1000 actinobacteria strains.</title>
        <authorList>
            <person name="Klenk H.-P."/>
        </authorList>
    </citation>
    <scope>NUCLEOTIDE SEQUENCE [LARGE SCALE GENOMIC DNA]</scope>
    <source>
        <strain evidence="3 4">DSM 104001</strain>
    </source>
</reference>
<dbReference type="InterPro" id="IPR000649">
    <property type="entry name" value="IF-2B-related"/>
</dbReference>
<keyword evidence="4" id="KW-1185">Reference proteome</keyword>
<dbReference type="GO" id="GO:0046523">
    <property type="term" value="F:S-methyl-5-thioribose-1-phosphate isomerase activity"/>
    <property type="evidence" value="ECO:0007669"/>
    <property type="project" value="UniProtKB-EC"/>
</dbReference>
<accession>A0A853CK11</accession>